<dbReference type="Gene3D" id="3.40.50.720">
    <property type="entry name" value="NAD(P)-binding Rossmann-like Domain"/>
    <property type="match status" value="1"/>
</dbReference>
<organism evidence="4 5">
    <name type="scientific">Platysternon megacephalum</name>
    <name type="common">big-headed turtle</name>
    <dbReference type="NCBI Taxonomy" id="55544"/>
    <lineage>
        <taxon>Eukaryota</taxon>
        <taxon>Metazoa</taxon>
        <taxon>Chordata</taxon>
        <taxon>Craniata</taxon>
        <taxon>Vertebrata</taxon>
        <taxon>Euteleostomi</taxon>
        <taxon>Archelosauria</taxon>
        <taxon>Testudinata</taxon>
        <taxon>Testudines</taxon>
        <taxon>Cryptodira</taxon>
        <taxon>Durocryptodira</taxon>
        <taxon>Testudinoidea</taxon>
        <taxon>Platysternidae</taxon>
        <taxon>Platysternon</taxon>
    </lineage>
</organism>
<comment type="caution">
    <text evidence="4">The sequence shown here is derived from an EMBL/GenBank/DDBJ whole genome shotgun (WGS) entry which is preliminary data.</text>
</comment>
<reference evidence="4 5" key="1">
    <citation type="submission" date="2019-04" db="EMBL/GenBank/DDBJ databases">
        <title>Draft genome of the big-headed turtle Platysternon megacephalum.</title>
        <authorList>
            <person name="Gong S."/>
        </authorList>
    </citation>
    <scope>NUCLEOTIDE SEQUENCE [LARGE SCALE GENOMIC DNA]</scope>
    <source>
        <strain evidence="4">DO16091913</strain>
        <tissue evidence="4">Muscle</tissue>
    </source>
</reference>
<name>A0A4D9DGC8_9SAUR</name>
<dbReference type="SUPFAM" id="SSF51735">
    <property type="entry name" value="NAD(P)-binding Rossmann-fold domains"/>
    <property type="match status" value="1"/>
</dbReference>
<protein>
    <submittedName>
        <fullName evidence="4">CMP/dCMP deaminase zinc-binding</fullName>
    </submittedName>
</protein>
<reference evidence="4 5" key="2">
    <citation type="submission" date="2019-04" db="EMBL/GenBank/DDBJ databases">
        <title>The genome sequence of big-headed turtle.</title>
        <authorList>
            <person name="Gong S."/>
        </authorList>
    </citation>
    <scope>NUCLEOTIDE SEQUENCE [LARGE SCALE GENOMIC DNA]</scope>
    <source>
        <strain evidence="4">DO16091913</strain>
        <tissue evidence="4">Muscle</tissue>
    </source>
</reference>
<evidence type="ECO:0000256" key="1">
    <source>
        <dbReference type="ARBA" id="ARBA00006484"/>
    </source>
</evidence>
<evidence type="ECO:0000256" key="3">
    <source>
        <dbReference type="RuleBase" id="RU000363"/>
    </source>
</evidence>
<evidence type="ECO:0000256" key="2">
    <source>
        <dbReference type="ARBA" id="ARBA00023002"/>
    </source>
</evidence>
<dbReference type="Pfam" id="PF00106">
    <property type="entry name" value="adh_short"/>
    <property type="match status" value="1"/>
</dbReference>
<dbReference type="InterPro" id="IPR036291">
    <property type="entry name" value="NAD(P)-bd_dom_sf"/>
</dbReference>
<dbReference type="PANTHER" id="PTHR44196">
    <property type="entry name" value="DEHYDROGENASE/REDUCTASE SDR FAMILY MEMBER 7B"/>
    <property type="match status" value="1"/>
</dbReference>
<dbReference type="STRING" id="55544.A0A4D9DGC8"/>
<dbReference type="InterPro" id="IPR002347">
    <property type="entry name" value="SDR_fam"/>
</dbReference>
<proteinExistence type="inferred from homology"/>
<keyword evidence="5" id="KW-1185">Reference proteome</keyword>
<gene>
    <name evidence="4" type="ORF">DR999_PMT23942</name>
</gene>
<dbReference type="PRINTS" id="PR00081">
    <property type="entry name" value="GDHRDH"/>
</dbReference>
<dbReference type="GO" id="GO:0016491">
    <property type="term" value="F:oxidoreductase activity"/>
    <property type="evidence" value="ECO:0007669"/>
    <property type="project" value="UniProtKB-KW"/>
</dbReference>
<evidence type="ECO:0000313" key="5">
    <source>
        <dbReference type="Proteomes" id="UP000297703"/>
    </source>
</evidence>
<dbReference type="GO" id="GO:0016020">
    <property type="term" value="C:membrane"/>
    <property type="evidence" value="ECO:0007669"/>
    <property type="project" value="TreeGrafter"/>
</dbReference>
<keyword evidence="2" id="KW-0560">Oxidoreductase</keyword>
<dbReference type="OrthoDB" id="47007at2759"/>
<dbReference type="PIRSF" id="PIRSF000126">
    <property type="entry name" value="11-beta-HSD1"/>
    <property type="match status" value="1"/>
</dbReference>
<dbReference type="PANTHER" id="PTHR44196:SF2">
    <property type="entry name" value="SHORT-CHAIN DEHYDROGENASE-RELATED"/>
    <property type="match status" value="1"/>
</dbReference>
<sequence length="268" mass="29356">MGWGTGRPLPFHPRTTLITGASSGIGRAAATALAARGSNLVVVARRRDRLEALAQELRSAYGVHVQVIPADLRHPHVGVALLAACENHVDAVINNAGIGMFGRLDLQEPALLEDLLNVNVRAVTSITRAFIPAMRERREGTIVNISSIVAHHATPYWATYAASKAFVLEFTKALWQENLETGVRCVALCPGQTSTEFFTQAGRSPSRMLSMSTPQDVVDAMMAMLDSRNTRPQRFVDLRSRLTTIALDWLPLPLRLRLISGMAQHTHH</sequence>
<comment type="similarity">
    <text evidence="1 3">Belongs to the short-chain dehydrogenases/reductases (SDR) family.</text>
</comment>
<accession>A0A4D9DGC8</accession>
<dbReference type="CDD" id="cd05233">
    <property type="entry name" value="SDR_c"/>
    <property type="match status" value="1"/>
</dbReference>
<evidence type="ECO:0000313" key="4">
    <source>
        <dbReference type="EMBL" id="TFJ94849.1"/>
    </source>
</evidence>
<dbReference type="EMBL" id="QXTE01026417">
    <property type="protein sequence ID" value="TFJ94849.1"/>
    <property type="molecule type" value="Genomic_DNA"/>
</dbReference>
<dbReference type="PRINTS" id="PR00080">
    <property type="entry name" value="SDRFAMILY"/>
</dbReference>
<dbReference type="Proteomes" id="UP000297703">
    <property type="component" value="Unassembled WGS sequence"/>
</dbReference>
<dbReference type="AlphaFoldDB" id="A0A4D9DGC8"/>